<dbReference type="InterPro" id="IPR003661">
    <property type="entry name" value="HisK_dim/P_dom"/>
</dbReference>
<keyword evidence="4" id="KW-0808">Transferase</keyword>
<feature type="domain" description="PAC" evidence="9">
    <location>
        <begin position="316"/>
        <end position="368"/>
    </location>
</feature>
<feature type="domain" description="PAS" evidence="8">
    <location>
        <begin position="242"/>
        <end position="286"/>
    </location>
</feature>
<dbReference type="EMBL" id="QMDV01000002">
    <property type="protein sequence ID" value="RAU82749.1"/>
    <property type="molecule type" value="Genomic_DNA"/>
</dbReference>
<dbReference type="SUPFAM" id="SSF47384">
    <property type="entry name" value="Homodimeric domain of signal transducing histidine kinase"/>
    <property type="match status" value="1"/>
</dbReference>
<dbReference type="InterPro" id="IPR000014">
    <property type="entry name" value="PAS"/>
</dbReference>
<dbReference type="AlphaFoldDB" id="A0A364REN3"/>
<evidence type="ECO:0000256" key="3">
    <source>
        <dbReference type="ARBA" id="ARBA00022553"/>
    </source>
</evidence>
<dbReference type="PROSITE" id="PS50112">
    <property type="entry name" value="PAS"/>
    <property type="match status" value="3"/>
</dbReference>
<evidence type="ECO:0000256" key="4">
    <source>
        <dbReference type="ARBA" id="ARBA00022679"/>
    </source>
</evidence>
<dbReference type="Proteomes" id="UP000251692">
    <property type="component" value="Unassembled WGS sequence"/>
</dbReference>
<dbReference type="InterPro" id="IPR035965">
    <property type="entry name" value="PAS-like_dom_sf"/>
</dbReference>
<dbReference type="Pfam" id="PF08447">
    <property type="entry name" value="PAS_3"/>
    <property type="match status" value="1"/>
</dbReference>
<dbReference type="CDD" id="cd00130">
    <property type="entry name" value="PAS"/>
    <property type="match status" value="3"/>
</dbReference>
<accession>A0A364REN3</accession>
<feature type="domain" description="Histidine kinase" evidence="7">
    <location>
        <begin position="386"/>
        <end position="601"/>
    </location>
</feature>
<dbReference type="Pfam" id="PF02518">
    <property type="entry name" value="HATPase_c"/>
    <property type="match status" value="1"/>
</dbReference>
<dbReference type="InterPro" id="IPR052162">
    <property type="entry name" value="Sensor_kinase/Photoreceptor"/>
</dbReference>
<dbReference type="GO" id="GO:0000155">
    <property type="term" value="F:phosphorelay sensor kinase activity"/>
    <property type="evidence" value="ECO:0007669"/>
    <property type="project" value="InterPro"/>
</dbReference>
<proteinExistence type="predicted"/>
<evidence type="ECO:0000256" key="1">
    <source>
        <dbReference type="ARBA" id="ARBA00000085"/>
    </source>
</evidence>
<dbReference type="PRINTS" id="PR00344">
    <property type="entry name" value="BCTRLSENSOR"/>
</dbReference>
<keyword evidence="5" id="KW-0418">Kinase</keyword>
<dbReference type="PROSITE" id="PS50113">
    <property type="entry name" value="PAC"/>
    <property type="match status" value="1"/>
</dbReference>
<comment type="catalytic activity">
    <reaction evidence="1">
        <text>ATP + protein L-histidine = ADP + protein N-phospho-L-histidine.</text>
        <dbReference type="EC" id="2.7.13.3"/>
    </reaction>
</comment>
<gene>
    <name evidence="10" type="ORF">DP923_05700</name>
</gene>
<feature type="domain" description="PAS" evidence="8">
    <location>
        <begin position="7"/>
        <end position="67"/>
    </location>
</feature>
<dbReference type="NCBIfam" id="TIGR00229">
    <property type="entry name" value="sensory_box"/>
    <property type="match status" value="3"/>
</dbReference>
<evidence type="ECO:0000259" key="9">
    <source>
        <dbReference type="PROSITE" id="PS50113"/>
    </source>
</evidence>
<sequence length="611" mass="68559">MDKPALTTAFYETLLLQSNLLVFVSDQECVLTYVSESSEAILGYPPQQLTGKKWTDYLHPQEADIIKTCTFNKYKEPGTTYGHLRTATGNWLLMEFNCNSTGQGFVVILKKAASQSAGATKDLSYYHALFSTHPGFVFTISMGGIFEKVNTNVLQLLGYTTDHVAGQPYTLLSGAAFQKEIEHTLKNLTDRNPSFFEDTILTAAGVPKALRFVIVPVFLDEKKLGILGIARDISAEQAARRELEKLSLVASKAVSCVLITDAAGKTEWVNDEFTRVTGYTLQDAMGITPGQLLQGKDTDTATIQFMREKIRAAEPFYVEVINYRKNGEKFWFNMDIIPLFDAGGNLIQFFAIQNDIDERKKTQEKMRLLTEDLIRHNKDLQQFIYIVSHNLRAPVANILGLTSILENYHNSPEVVNRTIRNLKQTSVGLDTVIKDLNEILSVRNANGLVKYEKVSFKVICQEIINSLKGKLESINASVTIAIPARICVTANRAFLYSIFFNLITNAIKYRNRHRPLQITIRYISLKTRYEISVSDNGKGIDLEKNSNQLFKLYGKIDRQAEGRGIGLYMVKTQMEAINGTIKVESQPGEGTTFILCFRKTRASLPKLTPAS</sequence>
<dbReference type="CDD" id="cd00082">
    <property type="entry name" value="HisKA"/>
    <property type="match status" value="1"/>
</dbReference>
<protein>
    <recommendedName>
        <fullName evidence="2">histidine kinase</fullName>
        <ecNumber evidence="2">2.7.13.3</ecNumber>
    </recommendedName>
</protein>
<dbReference type="Gene3D" id="1.10.287.130">
    <property type="match status" value="1"/>
</dbReference>
<name>A0A364REN3_9BACT</name>
<dbReference type="InterPro" id="IPR013655">
    <property type="entry name" value="PAS_fold_3"/>
</dbReference>
<feature type="coiled-coil region" evidence="6">
    <location>
        <begin position="352"/>
        <end position="379"/>
    </location>
</feature>
<evidence type="ECO:0000313" key="11">
    <source>
        <dbReference type="Proteomes" id="UP000251692"/>
    </source>
</evidence>
<dbReference type="SMART" id="SM00387">
    <property type="entry name" value="HATPase_c"/>
    <property type="match status" value="1"/>
</dbReference>
<dbReference type="InterPro" id="IPR003594">
    <property type="entry name" value="HATPase_dom"/>
</dbReference>
<keyword evidence="11" id="KW-1185">Reference proteome</keyword>
<keyword evidence="6" id="KW-0175">Coiled coil</keyword>
<dbReference type="InterPro" id="IPR036097">
    <property type="entry name" value="HisK_dim/P_sf"/>
</dbReference>
<dbReference type="PROSITE" id="PS50109">
    <property type="entry name" value="HIS_KIN"/>
    <property type="match status" value="1"/>
</dbReference>
<evidence type="ECO:0000259" key="7">
    <source>
        <dbReference type="PROSITE" id="PS50109"/>
    </source>
</evidence>
<dbReference type="InterPro" id="IPR001610">
    <property type="entry name" value="PAC"/>
</dbReference>
<dbReference type="InterPro" id="IPR036890">
    <property type="entry name" value="HATPase_C_sf"/>
</dbReference>
<dbReference type="Gene3D" id="3.30.450.20">
    <property type="entry name" value="PAS domain"/>
    <property type="match status" value="3"/>
</dbReference>
<reference evidence="10 11" key="2">
    <citation type="submission" date="2018-07" db="EMBL/GenBank/DDBJ databases">
        <title>Pontibacter sp. 2b14 genomic sequence and assembly.</title>
        <authorList>
            <person name="Du Z.-J."/>
        </authorList>
    </citation>
    <scope>NUCLEOTIDE SEQUENCE [LARGE SCALE GENOMIC DNA]</scope>
    <source>
        <strain evidence="10 11">2b14</strain>
    </source>
</reference>
<dbReference type="SUPFAM" id="SSF55785">
    <property type="entry name" value="PYP-like sensor domain (PAS domain)"/>
    <property type="match status" value="3"/>
</dbReference>
<comment type="caution">
    <text evidence="10">The sequence shown here is derived from an EMBL/GenBank/DDBJ whole genome shotgun (WGS) entry which is preliminary data.</text>
</comment>
<feature type="domain" description="PAS" evidence="8">
    <location>
        <begin position="122"/>
        <end position="167"/>
    </location>
</feature>
<dbReference type="Pfam" id="PF13426">
    <property type="entry name" value="PAS_9"/>
    <property type="match status" value="2"/>
</dbReference>
<evidence type="ECO:0000256" key="5">
    <source>
        <dbReference type="ARBA" id="ARBA00022777"/>
    </source>
</evidence>
<dbReference type="EC" id="2.7.13.3" evidence="2"/>
<dbReference type="CDD" id="cd00075">
    <property type="entry name" value="HATPase"/>
    <property type="match status" value="1"/>
</dbReference>
<evidence type="ECO:0000313" key="10">
    <source>
        <dbReference type="EMBL" id="RAU82749.1"/>
    </source>
</evidence>
<dbReference type="RefSeq" id="WP_112304899.1">
    <property type="nucleotide sequence ID" value="NZ_QMDV01000002.1"/>
</dbReference>
<dbReference type="SMART" id="SM00091">
    <property type="entry name" value="PAS"/>
    <property type="match status" value="3"/>
</dbReference>
<organism evidence="10 11">
    <name type="scientific">Pontibacter arcticus</name>
    <dbReference type="NCBI Taxonomy" id="2080288"/>
    <lineage>
        <taxon>Bacteria</taxon>
        <taxon>Pseudomonadati</taxon>
        <taxon>Bacteroidota</taxon>
        <taxon>Cytophagia</taxon>
        <taxon>Cytophagales</taxon>
        <taxon>Hymenobacteraceae</taxon>
        <taxon>Pontibacter</taxon>
    </lineage>
</organism>
<dbReference type="InterPro" id="IPR004358">
    <property type="entry name" value="Sig_transdc_His_kin-like_C"/>
</dbReference>
<evidence type="ECO:0000259" key="8">
    <source>
        <dbReference type="PROSITE" id="PS50112"/>
    </source>
</evidence>
<dbReference type="PANTHER" id="PTHR43304">
    <property type="entry name" value="PHYTOCHROME-LIKE PROTEIN CPH1"/>
    <property type="match status" value="1"/>
</dbReference>
<dbReference type="SMART" id="SM00086">
    <property type="entry name" value="PAC"/>
    <property type="match status" value="2"/>
</dbReference>
<dbReference type="InterPro" id="IPR005467">
    <property type="entry name" value="His_kinase_dom"/>
</dbReference>
<dbReference type="InterPro" id="IPR000700">
    <property type="entry name" value="PAS-assoc_C"/>
</dbReference>
<dbReference type="PANTHER" id="PTHR43304:SF1">
    <property type="entry name" value="PAC DOMAIN-CONTAINING PROTEIN"/>
    <property type="match status" value="1"/>
</dbReference>
<keyword evidence="3" id="KW-0597">Phosphoprotein</keyword>
<dbReference type="Gene3D" id="3.30.565.10">
    <property type="entry name" value="Histidine kinase-like ATPase, C-terminal domain"/>
    <property type="match status" value="1"/>
</dbReference>
<dbReference type="OrthoDB" id="9766459at2"/>
<evidence type="ECO:0000256" key="2">
    <source>
        <dbReference type="ARBA" id="ARBA00012438"/>
    </source>
</evidence>
<dbReference type="SUPFAM" id="SSF55874">
    <property type="entry name" value="ATPase domain of HSP90 chaperone/DNA topoisomerase II/histidine kinase"/>
    <property type="match status" value="1"/>
</dbReference>
<evidence type="ECO:0000256" key="6">
    <source>
        <dbReference type="SAM" id="Coils"/>
    </source>
</evidence>
<reference evidence="10 11" key="1">
    <citation type="submission" date="2018-06" db="EMBL/GenBank/DDBJ databases">
        <authorList>
            <person name="Liu Z.-W."/>
        </authorList>
    </citation>
    <scope>NUCLEOTIDE SEQUENCE [LARGE SCALE GENOMIC DNA]</scope>
    <source>
        <strain evidence="10 11">2b14</strain>
    </source>
</reference>